<dbReference type="Gene3D" id="1.10.10.10">
    <property type="entry name" value="Winged helix-like DNA-binding domain superfamily/Winged helix DNA-binding domain"/>
    <property type="match status" value="1"/>
</dbReference>
<dbReference type="Gene3D" id="3.40.190.290">
    <property type="match status" value="1"/>
</dbReference>
<keyword evidence="4" id="KW-0804">Transcription</keyword>
<name>A0A944DDR4_PSEFL</name>
<protein>
    <submittedName>
        <fullName evidence="6">LysR family transcriptional regulator</fullName>
    </submittedName>
</protein>
<dbReference type="Pfam" id="PF03466">
    <property type="entry name" value="LysR_substrate"/>
    <property type="match status" value="1"/>
</dbReference>
<gene>
    <name evidence="6" type="ORF">J7E47_02945</name>
</gene>
<organism evidence="6 7">
    <name type="scientific">Pseudomonas fluorescens</name>
    <dbReference type="NCBI Taxonomy" id="294"/>
    <lineage>
        <taxon>Bacteria</taxon>
        <taxon>Pseudomonadati</taxon>
        <taxon>Pseudomonadota</taxon>
        <taxon>Gammaproteobacteria</taxon>
        <taxon>Pseudomonadales</taxon>
        <taxon>Pseudomonadaceae</taxon>
        <taxon>Pseudomonas</taxon>
    </lineage>
</organism>
<comment type="caution">
    <text evidence="6">The sequence shown here is derived from an EMBL/GenBank/DDBJ whole genome shotgun (WGS) entry which is preliminary data.</text>
</comment>
<evidence type="ECO:0000313" key="7">
    <source>
        <dbReference type="Proteomes" id="UP000692896"/>
    </source>
</evidence>
<dbReference type="PANTHER" id="PTHR30537">
    <property type="entry name" value="HTH-TYPE TRANSCRIPTIONAL REGULATOR"/>
    <property type="match status" value="1"/>
</dbReference>
<evidence type="ECO:0000259" key="5">
    <source>
        <dbReference type="PROSITE" id="PS50931"/>
    </source>
</evidence>
<evidence type="ECO:0000313" key="6">
    <source>
        <dbReference type="EMBL" id="MBT2327677.1"/>
    </source>
</evidence>
<sequence>MDRFDAMQAFVRVVEAGSFTKAADTLHMSKTTVTQLVQQLEARLRVKLLNRTTRKVNVTADGAAYYERVIRLLADMDDAETSVSGAQALPRGRLRVDVPSPLAAMILVPALPAFYERYPDIQIDMGVSDRIVDMLDENVDCVVRGGELRDQSLVARRVGDLALGVFAAPSYLARFGVPAHPRELEDSHHRTVGFLWARTGKSLPYAMRRDAELLHVKGRYALAIDDGNAYLAAGLAGLGVLWLPEYMSRPHQAQGDLVALFEDWHLEPMPLYLAYPPNRHISAKLRVFIDWVVELMAQHAPVIDRSGLLKPTA</sequence>
<dbReference type="SUPFAM" id="SSF53850">
    <property type="entry name" value="Periplasmic binding protein-like II"/>
    <property type="match status" value="1"/>
</dbReference>
<dbReference type="Pfam" id="PF00126">
    <property type="entry name" value="HTH_1"/>
    <property type="match status" value="1"/>
</dbReference>
<dbReference type="InterPro" id="IPR036388">
    <property type="entry name" value="WH-like_DNA-bd_sf"/>
</dbReference>
<dbReference type="Proteomes" id="UP000692896">
    <property type="component" value="Unassembled WGS sequence"/>
</dbReference>
<dbReference type="GO" id="GO:0043565">
    <property type="term" value="F:sequence-specific DNA binding"/>
    <property type="evidence" value="ECO:0007669"/>
    <property type="project" value="TreeGrafter"/>
</dbReference>
<dbReference type="GO" id="GO:0003700">
    <property type="term" value="F:DNA-binding transcription factor activity"/>
    <property type="evidence" value="ECO:0007669"/>
    <property type="project" value="InterPro"/>
</dbReference>
<accession>A0A944DDR4</accession>
<dbReference type="EMBL" id="JAGGOB010000007">
    <property type="protein sequence ID" value="MBT2327677.1"/>
    <property type="molecule type" value="Genomic_DNA"/>
</dbReference>
<evidence type="ECO:0000256" key="1">
    <source>
        <dbReference type="ARBA" id="ARBA00009437"/>
    </source>
</evidence>
<proteinExistence type="inferred from homology"/>
<evidence type="ECO:0000256" key="2">
    <source>
        <dbReference type="ARBA" id="ARBA00023015"/>
    </source>
</evidence>
<reference evidence="6" key="1">
    <citation type="submission" date="2021-03" db="EMBL/GenBank/DDBJ databases">
        <title>Genomic analysis provides insights into the functional capacity of soil bacteria communities inhabiting an altitudinal gradient in the Atacama Desert.</title>
        <authorList>
            <person name="Gonzalez M."/>
            <person name="Maldonado J."/>
            <person name="Maza F."/>
            <person name="Hodar C."/>
            <person name="Cortes M."/>
            <person name="Palma R."/>
            <person name="Andreani C."/>
            <person name="Gaete A."/>
            <person name="Vasquez-Dean J."/>
            <person name="Acuna V."/>
            <person name="Aguado M."/>
            <person name="Mandakovic D."/>
            <person name="Latorre M."/>
            <person name="Orellana A."/>
            <person name="Gutierrez R."/>
            <person name="Montecino M."/>
            <person name="Allende M."/>
            <person name="Maass A."/>
            <person name="Cambiazo V."/>
        </authorList>
    </citation>
    <scope>NUCLEOTIDE SEQUENCE</scope>
    <source>
        <strain evidence="6">ISL-25</strain>
    </source>
</reference>
<dbReference type="FunFam" id="1.10.10.10:FF:000001">
    <property type="entry name" value="LysR family transcriptional regulator"/>
    <property type="match status" value="1"/>
</dbReference>
<dbReference type="PROSITE" id="PS50931">
    <property type="entry name" value="HTH_LYSR"/>
    <property type="match status" value="1"/>
</dbReference>
<dbReference type="InterPro" id="IPR005119">
    <property type="entry name" value="LysR_subst-bd"/>
</dbReference>
<keyword evidence="3" id="KW-0238">DNA-binding</keyword>
<dbReference type="InterPro" id="IPR000847">
    <property type="entry name" value="LysR_HTH_N"/>
</dbReference>
<dbReference type="GO" id="GO:0006351">
    <property type="term" value="P:DNA-templated transcription"/>
    <property type="evidence" value="ECO:0007669"/>
    <property type="project" value="TreeGrafter"/>
</dbReference>
<evidence type="ECO:0000256" key="4">
    <source>
        <dbReference type="ARBA" id="ARBA00023163"/>
    </source>
</evidence>
<keyword evidence="2" id="KW-0805">Transcription regulation</keyword>
<feature type="domain" description="HTH lysR-type" evidence="5">
    <location>
        <begin position="1"/>
        <end position="59"/>
    </location>
</feature>
<dbReference type="RefSeq" id="WP_214912723.1">
    <property type="nucleotide sequence ID" value="NZ_JAGGNX010000004.1"/>
</dbReference>
<dbReference type="SUPFAM" id="SSF46785">
    <property type="entry name" value="Winged helix' DNA-binding domain"/>
    <property type="match status" value="1"/>
</dbReference>
<dbReference type="CDD" id="cd08472">
    <property type="entry name" value="PBP2_CrgA_like_3"/>
    <property type="match status" value="1"/>
</dbReference>
<evidence type="ECO:0000256" key="3">
    <source>
        <dbReference type="ARBA" id="ARBA00023125"/>
    </source>
</evidence>
<dbReference type="PANTHER" id="PTHR30537:SF17">
    <property type="entry name" value="LYSR-FAMILY REGULATORY PROTEIN"/>
    <property type="match status" value="1"/>
</dbReference>
<dbReference type="InterPro" id="IPR036390">
    <property type="entry name" value="WH_DNA-bd_sf"/>
</dbReference>
<dbReference type="InterPro" id="IPR058163">
    <property type="entry name" value="LysR-type_TF_proteobact-type"/>
</dbReference>
<comment type="similarity">
    <text evidence="1">Belongs to the LysR transcriptional regulatory family.</text>
</comment>
<dbReference type="AlphaFoldDB" id="A0A944DDR4"/>